<reference evidence="5 6" key="1">
    <citation type="submission" date="2019-12" db="EMBL/GenBank/DDBJ databases">
        <authorList>
            <person name="Li J."/>
        </authorList>
    </citation>
    <scope>NUCLEOTIDE SEQUENCE [LARGE SCALE GENOMIC DNA]</scope>
    <source>
        <strain evidence="5 6">HL2-2</strain>
    </source>
</reference>
<dbReference type="InterPro" id="IPR006665">
    <property type="entry name" value="OmpA-like"/>
</dbReference>
<evidence type="ECO:0000256" key="3">
    <source>
        <dbReference type="SAM" id="SignalP"/>
    </source>
</evidence>
<comment type="caution">
    <text evidence="5">The sequence shown here is derived from an EMBL/GenBank/DDBJ whole genome shotgun (WGS) entry which is preliminary data.</text>
</comment>
<dbReference type="Pfam" id="PF00691">
    <property type="entry name" value="OmpA"/>
    <property type="match status" value="1"/>
</dbReference>
<feature type="coiled-coil region" evidence="2">
    <location>
        <begin position="52"/>
        <end position="79"/>
    </location>
</feature>
<keyword evidence="1" id="KW-0472">Membrane</keyword>
<protein>
    <submittedName>
        <fullName evidence="5">OmpA family protein</fullName>
    </submittedName>
</protein>
<dbReference type="PANTHER" id="PTHR30329:SF21">
    <property type="entry name" value="LIPOPROTEIN YIAD-RELATED"/>
    <property type="match status" value="1"/>
</dbReference>
<keyword evidence="2" id="KW-0175">Coiled coil</keyword>
<evidence type="ECO:0000313" key="5">
    <source>
        <dbReference type="EMBL" id="MUU76977.1"/>
    </source>
</evidence>
<dbReference type="GO" id="GO:0016020">
    <property type="term" value="C:membrane"/>
    <property type="evidence" value="ECO:0007669"/>
    <property type="project" value="UniProtKB-UniRule"/>
</dbReference>
<dbReference type="PROSITE" id="PS51257">
    <property type="entry name" value="PROKAR_LIPOPROTEIN"/>
    <property type="match status" value="1"/>
</dbReference>
<feature type="signal peptide" evidence="3">
    <location>
        <begin position="1"/>
        <end position="22"/>
    </location>
</feature>
<feature type="chain" id="PRO_5026747848" evidence="3">
    <location>
        <begin position="23"/>
        <end position="285"/>
    </location>
</feature>
<sequence>MKKLIVLSACSMLFLASCVSKKEHIALQEKYQETQDLLNTATVKLNSCLSDVAAANARVETMKDQLADLRKANQDLIDTKGNLTTLTQKGAENLEKSLESLKERDLKITRLQDALTKKDSVTLAVVTSLKKAVGISDPDIEINVEKGVVFISIADKLLFKSGSYNVTTRANEILGKVAKVINSKPDFEAMVESHTDNVPYNKPPLIDNWDLSVKRATSVVRVLESLGVNSQQLIASGRSSYVPLVENDTAENRAKNRRTRIVVLPKIDQFYEMVESEMKNLSEGN</sequence>
<dbReference type="PANTHER" id="PTHR30329">
    <property type="entry name" value="STATOR ELEMENT OF FLAGELLAR MOTOR COMPLEX"/>
    <property type="match status" value="1"/>
</dbReference>
<feature type="domain" description="OmpA-like" evidence="4">
    <location>
        <begin position="146"/>
        <end position="267"/>
    </location>
</feature>
<dbReference type="AlphaFoldDB" id="A0A6L6U7W2"/>
<keyword evidence="3" id="KW-0732">Signal</keyword>
<dbReference type="Gene3D" id="3.30.1330.60">
    <property type="entry name" value="OmpA-like domain"/>
    <property type="match status" value="1"/>
</dbReference>
<proteinExistence type="predicted"/>
<evidence type="ECO:0000256" key="2">
    <source>
        <dbReference type="SAM" id="Coils"/>
    </source>
</evidence>
<dbReference type="SUPFAM" id="SSF103088">
    <property type="entry name" value="OmpA-like"/>
    <property type="match status" value="1"/>
</dbReference>
<evidence type="ECO:0000313" key="6">
    <source>
        <dbReference type="Proteomes" id="UP000478208"/>
    </source>
</evidence>
<keyword evidence="6" id="KW-1185">Reference proteome</keyword>
<dbReference type="PROSITE" id="PS51123">
    <property type="entry name" value="OMPA_2"/>
    <property type="match status" value="1"/>
</dbReference>
<dbReference type="InterPro" id="IPR036737">
    <property type="entry name" value="OmpA-like_sf"/>
</dbReference>
<dbReference type="Proteomes" id="UP000478208">
    <property type="component" value="Unassembled WGS sequence"/>
</dbReference>
<gene>
    <name evidence="5" type="ORF">GN138_00835</name>
</gene>
<evidence type="ECO:0000259" key="4">
    <source>
        <dbReference type="PROSITE" id="PS51123"/>
    </source>
</evidence>
<accession>A0A6L6U7W2</accession>
<organism evidence="5 6">
    <name type="scientific">Winogradskyella endarachnes</name>
    <dbReference type="NCBI Taxonomy" id="2681965"/>
    <lineage>
        <taxon>Bacteria</taxon>
        <taxon>Pseudomonadati</taxon>
        <taxon>Bacteroidota</taxon>
        <taxon>Flavobacteriia</taxon>
        <taxon>Flavobacteriales</taxon>
        <taxon>Flavobacteriaceae</taxon>
        <taxon>Winogradskyella</taxon>
    </lineage>
</organism>
<dbReference type="EMBL" id="WOWS01000001">
    <property type="protein sequence ID" value="MUU76977.1"/>
    <property type="molecule type" value="Genomic_DNA"/>
</dbReference>
<name>A0A6L6U7W2_9FLAO</name>
<dbReference type="RefSeq" id="WP_157361424.1">
    <property type="nucleotide sequence ID" value="NZ_WOWS01000001.1"/>
</dbReference>
<dbReference type="CDD" id="cd07185">
    <property type="entry name" value="OmpA_C-like"/>
    <property type="match status" value="1"/>
</dbReference>
<evidence type="ECO:0000256" key="1">
    <source>
        <dbReference type="PROSITE-ProRule" id="PRU00473"/>
    </source>
</evidence>
<dbReference type="InterPro" id="IPR050330">
    <property type="entry name" value="Bact_OuterMem_StrucFunc"/>
</dbReference>